<proteinExistence type="predicted"/>
<accession>A0A6J5NHK8</accession>
<protein>
    <submittedName>
        <fullName evidence="1">Uncharacterized protein</fullName>
    </submittedName>
</protein>
<gene>
    <name evidence="1" type="ORF">UFOVP647_40</name>
</gene>
<organism evidence="1">
    <name type="scientific">uncultured Caudovirales phage</name>
    <dbReference type="NCBI Taxonomy" id="2100421"/>
    <lineage>
        <taxon>Viruses</taxon>
        <taxon>Duplodnaviria</taxon>
        <taxon>Heunggongvirae</taxon>
        <taxon>Uroviricota</taxon>
        <taxon>Caudoviricetes</taxon>
        <taxon>Peduoviridae</taxon>
        <taxon>Maltschvirus</taxon>
        <taxon>Maltschvirus maltsch</taxon>
    </lineage>
</organism>
<name>A0A6J5NHK8_9CAUD</name>
<reference evidence="1" key="1">
    <citation type="submission" date="2020-04" db="EMBL/GenBank/DDBJ databases">
        <authorList>
            <person name="Chiriac C."/>
            <person name="Salcher M."/>
            <person name="Ghai R."/>
            <person name="Kavagutti S V."/>
        </authorList>
    </citation>
    <scope>NUCLEOTIDE SEQUENCE</scope>
</reference>
<dbReference type="EMBL" id="LR796615">
    <property type="protein sequence ID" value="CAB4154904.1"/>
    <property type="molecule type" value="Genomic_DNA"/>
</dbReference>
<sequence length="250" mass="28204">MANNKQYPPSNYVQGRECNIKTLNTIDTIDIKHYKTKNYDISSAFARDDVTHANLAAITTSSSSGRASLSAPEVLTPTETTVSHIVSAAPQISYLSASLKNPKTERRTLNVDFRLTTTPTGKFNKLVFSLVDKSRSREFLANIDPINHNDWEYQQALETFVMSNHKDKWIGKGRSRGVFSKEGKHINQKVKIGTSATLELTPQGYLANIWIDSIHKQFLLSPVDNARYPFRYDSKSSMEQVEYVPRGGWL</sequence>
<evidence type="ECO:0000313" key="1">
    <source>
        <dbReference type="EMBL" id="CAB4154904.1"/>
    </source>
</evidence>